<dbReference type="GO" id="GO:0004674">
    <property type="term" value="F:protein serine/threonine kinase activity"/>
    <property type="evidence" value="ECO:0007669"/>
    <property type="project" value="UniProtKB-EC"/>
</dbReference>
<gene>
    <name evidence="5" type="ORF">J2W50_000310</name>
</gene>
<comment type="similarity">
    <text evidence="1">Belongs to the HipA Ser/Thr kinase family.</text>
</comment>
<keyword evidence="2 5" id="KW-0808">Transferase</keyword>
<dbReference type="PANTHER" id="PTHR37419">
    <property type="entry name" value="SERINE/THREONINE-PROTEIN KINASE TOXIN HIPA"/>
    <property type="match status" value="1"/>
</dbReference>
<dbReference type="EC" id="2.7.11.1" evidence="5"/>
<evidence type="ECO:0000313" key="6">
    <source>
        <dbReference type="Proteomes" id="UP001260715"/>
    </source>
</evidence>
<dbReference type="PIRSF" id="PIRSF028135">
    <property type="entry name" value="UCP028135_HipA-like"/>
    <property type="match status" value="1"/>
</dbReference>
<dbReference type="InterPro" id="IPR012893">
    <property type="entry name" value="HipA-like_C"/>
</dbReference>
<accession>A0ABU1P8T1</accession>
<reference evidence="5 6" key="1">
    <citation type="submission" date="2023-07" db="EMBL/GenBank/DDBJ databases">
        <title>Sorghum-associated microbial communities from plants grown in Nebraska, USA.</title>
        <authorList>
            <person name="Schachtman D."/>
        </authorList>
    </citation>
    <scope>NUCLEOTIDE SEQUENCE [LARGE SCALE GENOMIC DNA]</scope>
    <source>
        <strain evidence="5 6">596</strain>
    </source>
</reference>
<dbReference type="InterPro" id="IPR052028">
    <property type="entry name" value="HipA_Ser/Thr_kinase"/>
</dbReference>
<keyword evidence="6" id="KW-1185">Reference proteome</keyword>
<comment type="caution">
    <text evidence="5">The sequence shown here is derived from an EMBL/GenBank/DDBJ whole genome shotgun (WGS) entry which is preliminary data.</text>
</comment>
<proteinExistence type="inferred from homology"/>
<dbReference type="Pfam" id="PF07804">
    <property type="entry name" value="HipA_C"/>
    <property type="match status" value="1"/>
</dbReference>
<evidence type="ECO:0000313" key="5">
    <source>
        <dbReference type="EMBL" id="MDR6582135.1"/>
    </source>
</evidence>
<dbReference type="PANTHER" id="PTHR37419:SF8">
    <property type="entry name" value="TOXIN YJJJ"/>
    <property type="match status" value="1"/>
</dbReference>
<organism evidence="5 6">
    <name type="scientific">Herbaspirillum frisingense</name>
    <dbReference type="NCBI Taxonomy" id="92645"/>
    <lineage>
        <taxon>Bacteria</taxon>
        <taxon>Pseudomonadati</taxon>
        <taxon>Pseudomonadota</taxon>
        <taxon>Betaproteobacteria</taxon>
        <taxon>Burkholderiales</taxon>
        <taxon>Oxalobacteraceae</taxon>
        <taxon>Herbaspirillum</taxon>
    </lineage>
</organism>
<evidence type="ECO:0000259" key="4">
    <source>
        <dbReference type="Pfam" id="PF07804"/>
    </source>
</evidence>
<evidence type="ECO:0000256" key="3">
    <source>
        <dbReference type="ARBA" id="ARBA00022777"/>
    </source>
</evidence>
<protein>
    <submittedName>
        <fullName evidence="5">Serine/threonine-protein kinase HipA</fullName>
        <ecNumber evidence="5">2.7.11.1</ecNumber>
    </submittedName>
</protein>
<sequence>MKTSCTLQLHIDGTWRDAAALSLTGPVEQGMAASSFLAYEAAHVVDYQDRRDAAAVSVNVPVSFDALQESRWPAFLIDLLPQGYGRGELLRQLGLDERAEASADWPLLCAGAGNPIGNMRVLEAWQWAQQRSGPLLRGFGIDEIAARSEDFSEYLAQHGLFLAGSSGVQGEWPKILLTRARDGLFYLDHALPDELAERHYIVKFGRGPDPDLANILRLEAPYMQLAASLGLKVHEALELHGKALFIPRFDRELRHGRVVRHAQESIASLCGVTGFAATPSHNAACARLGQVATDPMGEVIEYLKRDIANIVLRNRDNHARNTAIRRDAQGQIGLTPLFDFAPMWLHPDGIARRMRWEHDDGGSPQWASAIAQACDAARLEAAPVRAAVREMAQPLAGLLERARDLRIDAQFLDPLTTTLAQVRTQLEAL</sequence>
<evidence type="ECO:0000256" key="2">
    <source>
        <dbReference type="ARBA" id="ARBA00022679"/>
    </source>
</evidence>
<keyword evidence="3 5" id="KW-0418">Kinase</keyword>
<dbReference type="Proteomes" id="UP001260715">
    <property type="component" value="Unassembled WGS sequence"/>
</dbReference>
<name>A0ABU1P8T1_9BURK</name>
<dbReference type="EMBL" id="JAVDSJ010000001">
    <property type="protein sequence ID" value="MDR6582135.1"/>
    <property type="molecule type" value="Genomic_DNA"/>
</dbReference>
<dbReference type="InterPro" id="IPR016869">
    <property type="entry name" value="UCP028135_HipA-like"/>
</dbReference>
<feature type="domain" description="HipA-like C-terminal" evidence="4">
    <location>
        <begin position="168"/>
        <end position="393"/>
    </location>
</feature>
<dbReference type="RefSeq" id="WP_102662943.1">
    <property type="nucleotide sequence ID" value="NZ_JAVDSJ010000001.1"/>
</dbReference>
<evidence type="ECO:0000256" key="1">
    <source>
        <dbReference type="ARBA" id="ARBA00010164"/>
    </source>
</evidence>